<reference evidence="7" key="1">
    <citation type="submission" date="2022-01" db="EMBL/GenBank/DDBJ databases">
        <authorList>
            <person name="King R."/>
        </authorList>
    </citation>
    <scope>NUCLEOTIDE SEQUENCE</scope>
</reference>
<dbReference type="OrthoDB" id="10339487at2759"/>
<dbReference type="GO" id="GO:0043039">
    <property type="term" value="P:tRNA aminoacylation"/>
    <property type="evidence" value="ECO:0007669"/>
    <property type="project" value="InterPro"/>
</dbReference>
<keyword evidence="8" id="KW-1185">Reference proteome</keyword>
<dbReference type="Gene3D" id="3.30.930.10">
    <property type="entry name" value="Bira Bifunctional Protein, Domain 2"/>
    <property type="match status" value="1"/>
</dbReference>
<dbReference type="InterPro" id="IPR006195">
    <property type="entry name" value="aa-tRNA-synth_II"/>
</dbReference>
<dbReference type="GO" id="GO:0006412">
    <property type="term" value="P:translation"/>
    <property type="evidence" value="ECO:0007669"/>
    <property type="project" value="UniProtKB-KW"/>
</dbReference>
<dbReference type="Proteomes" id="UP001152798">
    <property type="component" value="Chromosome 7"/>
</dbReference>
<dbReference type="SUPFAM" id="SSF55681">
    <property type="entry name" value="Class II aaRS and biotin synthetases"/>
    <property type="match status" value="1"/>
</dbReference>
<keyword evidence="4" id="KW-0648">Protein biosynthesis</keyword>
<evidence type="ECO:0000259" key="6">
    <source>
        <dbReference type="PROSITE" id="PS50862"/>
    </source>
</evidence>
<dbReference type="GO" id="GO:0005524">
    <property type="term" value="F:ATP binding"/>
    <property type="evidence" value="ECO:0007669"/>
    <property type="project" value="UniProtKB-KW"/>
</dbReference>
<dbReference type="InterPro" id="IPR002319">
    <property type="entry name" value="Phenylalanyl-tRNA_Synthase"/>
</dbReference>
<evidence type="ECO:0000256" key="1">
    <source>
        <dbReference type="ARBA" id="ARBA00022598"/>
    </source>
</evidence>
<gene>
    <name evidence="7" type="ORF">NEZAVI_LOCUS15661</name>
</gene>
<organism evidence="7 8">
    <name type="scientific">Nezara viridula</name>
    <name type="common">Southern green stink bug</name>
    <name type="synonym">Cimex viridulus</name>
    <dbReference type="NCBI Taxonomy" id="85310"/>
    <lineage>
        <taxon>Eukaryota</taxon>
        <taxon>Metazoa</taxon>
        <taxon>Ecdysozoa</taxon>
        <taxon>Arthropoda</taxon>
        <taxon>Hexapoda</taxon>
        <taxon>Insecta</taxon>
        <taxon>Pterygota</taxon>
        <taxon>Neoptera</taxon>
        <taxon>Paraneoptera</taxon>
        <taxon>Hemiptera</taxon>
        <taxon>Heteroptera</taxon>
        <taxon>Panheteroptera</taxon>
        <taxon>Pentatomomorpha</taxon>
        <taxon>Pentatomoidea</taxon>
        <taxon>Pentatomidae</taxon>
        <taxon>Pentatominae</taxon>
        <taxon>Nezara</taxon>
    </lineage>
</organism>
<feature type="domain" description="Aminoacyl-transfer RNA synthetases class-II family profile" evidence="6">
    <location>
        <begin position="182"/>
        <end position="378"/>
    </location>
</feature>
<evidence type="ECO:0000256" key="4">
    <source>
        <dbReference type="ARBA" id="ARBA00022917"/>
    </source>
</evidence>
<proteinExistence type="predicted"/>
<evidence type="ECO:0000313" key="7">
    <source>
        <dbReference type="EMBL" id="CAH1408065.1"/>
    </source>
</evidence>
<sequence length="390" mass="44722">MESKFYSKLFTYIETNNSFSSLDFSDIGFEKHSEALLSLKSLKSFGHIFLISEVKRKFWCLTEKGEEFLRNSKQKNVQNILEVDKLFNSLVKVKEENVKSVDENFLKECEENNYIKKGEIDSLEVSKGNSFADNLVLADDLTADMIGSDSWNNLVLSSYDYNKMGLMEKFGGLHVIYNFGTAIREALFELGFKEVHVSNYVEKYSKEDADKALEETDNVYSVHLNENTNEEEACSKTYYLRSSLFNRLLSEISILKSVPSKLFTIGKVFQNREFDSLDIPEYHSLEMMISDVDLDLSNVLGICAALFSRLNIGFTDFKQAYFPYTSPTVGIYLYNEILDAWISVGKGGIVRPEVMKKLGYNDNMFILRLGFSLERVLLNKNETDDMSNLL</sequence>
<evidence type="ECO:0000256" key="5">
    <source>
        <dbReference type="ARBA" id="ARBA00023146"/>
    </source>
</evidence>
<keyword evidence="1" id="KW-0436">Ligase</keyword>
<dbReference type="AlphaFoldDB" id="A0A9P0HUK0"/>
<dbReference type="Pfam" id="PF01409">
    <property type="entry name" value="tRNA-synt_2d"/>
    <property type="match status" value="1"/>
</dbReference>
<evidence type="ECO:0000256" key="3">
    <source>
        <dbReference type="ARBA" id="ARBA00022840"/>
    </source>
</evidence>
<dbReference type="GO" id="GO:0004812">
    <property type="term" value="F:aminoacyl-tRNA ligase activity"/>
    <property type="evidence" value="ECO:0007669"/>
    <property type="project" value="UniProtKB-KW"/>
</dbReference>
<name>A0A9P0HUK0_NEZVI</name>
<dbReference type="PROSITE" id="PS50862">
    <property type="entry name" value="AA_TRNA_LIGASE_II"/>
    <property type="match status" value="1"/>
</dbReference>
<dbReference type="InterPro" id="IPR045864">
    <property type="entry name" value="aa-tRNA-synth_II/BPL/LPL"/>
</dbReference>
<keyword evidence="5" id="KW-0030">Aminoacyl-tRNA synthetase</keyword>
<keyword evidence="2" id="KW-0547">Nucleotide-binding</keyword>
<evidence type="ECO:0000313" key="8">
    <source>
        <dbReference type="Proteomes" id="UP001152798"/>
    </source>
</evidence>
<keyword evidence="3" id="KW-0067">ATP-binding</keyword>
<dbReference type="EMBL" id="OV725083">
    <property type="protein sequence ID" value="CAH1408065.1"/>
    <property type="molecule type" value="Genomic_DNA"/>
</dbReference>
<accession>A0A9P0HUK0</accession>
<evidence type="ECO:0000256" key="2">
    <source>
        <dbReference type="ARBA" id="ARBA00022741"/>
    </source>
</evidence>
<dbReference type="GO" id="GO:0000049">
    <property type="term" value="F:tRNA binding"/>
    <property type="evidence" value="ECO:0007669"/>
    <property type="project" value="InterPro"/>
</dbReference>
<protein>
    <recommendedName>
        <fullName evidence="6">Aminoacyl-transfer RNA synthetases class-II family profile domain-containing protein</fullName>
    </recommendedName>
</protein>